<name>T1E2Q1_9DIPT</name>
<keyword evidence="2" id="KW-0732">Signal</keyword>
<dbReference type="AlphaFoldDB" id="T1E2Q1"/>
<accession>T1E2Q1</accession>
<feature type="chain" id="PRO_5004587123" evidence="2">
    <location>
        <begin position="17"/>
        <end position="103"/>
    </location>
</feature>
<sequence length="103" mass="10943">MKLLLVTIGILAVAFAFPNDRNDDDAAAGTSSAPASDGQSDNEGGVAVAHQEPLINLAFIPVDFDPSWLNNISGPIQPRPFIGWRDILKYISSVLDFASSFPG</sequence>
<organism evidence="3">
    <name type="scientific">Psorophora albipes</name>
    <dbReference type="NCBI Taxonomy" id="869069"/>
    <lineage>
        <taxon>Eukaryota</taxon>
        <taxon>Metazoa</taxon>
        <taxon>Ecdysozoa</taxon>
        <taxon>Arthropoda</taxon>
        <taxon>Hexapoda</taxon>
        <taxon>Insecta</taxon>
        <taxon>Pterygota</taxon>
        <taxon>Neoptera</taxon>
        <taxon>Endopterygota</taxon>
        <taxon>Diptera</taxon>
        <taxon>Nematocera</taxon>
        <taxon>Culicoidea</taxon>
        <taxon>Culicidae</taxon>
        <taxon>Culicinae</taxon>
        <taxon>Aedini</taxon>
        <taxon>Psorophora</taxon>
    </lineage>
</organism>
<evidence type="ECO:0000256" key="1">
    <source>
        <dbReference type="SAM" id="MobiDB-lite"/>
    </source>
</evidence>
<feature type="region of interest" description="Disordered" evidence="1">
    <location>
        <begin position="20"/>
        <end position="46"/>
    </location>
</feature>
<proteinExistence type="evidence at transcript level"/>
<feature type="compositionally biased region" description="Polar residues" evidence="1">
    <location>
        <begin position="29"/>
        <end position="42"/>
    </location>
</feature>
<protein>
    <submittedName>
        <fullName evidence="3">Putative secreted protein</fullName>
    </submittedName>
</protein>
<evidence type="ECO:0000313" key="3">
    <source>
        <dbReference type="EMBL" id="JAA94363.1"/>
    </source>
</evidence>
<dbReference type="EMBL" id="GALA01000489">
    <property type="protein sequence ID" value="JAA94363.1"/>
    <property type="molecule type" value="mRNA"/>
</dbReference>
<evidence type="ECO:0000256" key="2">
    <source>
        <dbReference type="SAM" id="SignalP"/>
    </source>
</evidence>
<feature type="signal peptide" evidence="2">
    <location>
        <begin position="1"/>
        <end position="16"/>
    </location>
</feature>
<reference evidence="3" key="1">
    <citation type="journal article" date="2013" name="BMC Genomics">
        <title>A deep insight into the sialotranscriptome of the mosquito, Psorophora albipes.</title>
        <authorList>
            <person name="Chagas A.C."/>
            <person name="Calvo E."/>
            <person name="Rios-Velasquez C.M."/>
            <person name="Pessoa F.A."/>
            <person name="Medeiros J.F."/>
            <person name="Ribeiro J.M."/>
        </authorList>
    </citation>
    <scope>NUCLEOTIDE SEQUENCE</scope>
</reference>